<protein>
    <submittedName>
        <fullName evidence="8">RNA polymerase sigma factor</fullName>
    </submittedName>
</protein>
<dbReference type="GO" id="GO:0016987">
    <property type="term" value="F:sigma factor activity"/>
    <property type="evidence" value="ECO:0007669"/>
    <property type="project" value="UniProtKB-KW"/>
</dbReference>
<reference evidence="8" key="1">
    <citation type="submission" date="2019-03" db="EMBL/GenBank/DDBJ databases">
        <authorList>
            <person name="Hao L."/>
        </authorList>
    </citation>
    <scope>NUCLEOTIDE SEQUENCE</scope>
</reference>
<feature type="domain" description="RNA polymerase sigma-70" evidence="6">
    <location>
        <begin position="70"/>
        <end position="83"/>
    </location>
</feature>
<sequence length="253" mass="29640">MGSLFSCSDLELYAKKIKDYELLTPEEELYLARQYKQGNIEAGHTIITANLRFVIKIAHQYFHLGYSPLEIVQEGNMGLVKALTRFDPDMGVRFICYAIWWIKAYIRNFIHKSYQVHTGRLTHAKGLVSLDCTISGDTENSEEILMDRLLYQGPDQDDHYALKERHAYLLKLLSSDPPILTKREVYIIKKRFFHDPPATLKDIATEIGVTRERVRQIEMRSLQRMRTAMEKEREVLAEDIDICHAYPVRRQRF</sequence>
<evidence type="ECO:0000259" key="6">
    <source>
        <dbReference type="PROSITE" id="PS00715"/>
    </source>
</evidence>
<dbReference type="PRINTS" id="PR00046">
    <property type="entry name" value="SIGMA70FCT"/>
</dbReference>
<dbReference type="AlphaFoldDB" id="A0A485M1X5"/>
<evidence type="ECO:0000256" key="1">
    <source>
        <dbReference type="ARBA" id="ARBA00007788"/>
    </source>
</evidence>
<name>A0A485M1X5_9ZZZZ</name>
<dbReference type="SUPFAM" id="SSF88659">
    <property type="entry name" value="Sigma3 and sigma4 domains of RNA polymerase sigma factors"/>
    <property type="match status" value="1"/>
</dbReference>
<dbReference type="NCBIfam" id="TIGR02937">
    <property type="entry name" value="sigma70-ECF"/>
    <property type="match status" value="1"/>
</dbReference>
<keyword evidence="5" id="KW-0804">Transcription</keyword>
<dbReference type="PANTHER" id="PTHR30376:SF3">
    <property type="entry name" value="RNA POLYMERASE SIGMA FACTOR RPOH"/>
    <property type="match status" value="1"/>
</dbReference>
<dbReference type="InterPro" id="IPR007627">
    <property type="entry name" value="RNA_pol_sigma70_r2"/>
</dbReference>
<dbReference type="InterPro" id="IPR009042">
    <property type="entry name" value="RNA_pol_sigma70_r1_2"/>
</dbReference>
<evidence type="ECO:0000256" key="2">
    <source>
        <dbReference type="ARBA" id="ARBA00023015"/>
    </source>
</evidence>
<dbReference type="Pfam" id="PF04542">
    <property type="entry name" value="Sigma70_r2"/>
    <property type="match status" value="1"/>
</dbReference>
<dbReference type="GO" id="GO:0006352">
    <property type="term" value="P:DNA-templated transcription initiation"/>
    <property type="evidence" value="ECO:0007669"/>
    <property type="project" value="InterPro"/>
</dbReference>
<dbReference type="InterPro" id="IPR013325">
    <property type="entry name" value="RNA_pol_sigma_r2"/>
</dbReference>
<dbReference type="PROSITE" id="PS00716">
    <property type="entry name" value="SIGMA70_2"/>
    <property type="match status" value="1"/>
</dbReference>
<evidence type="ECO:0000256" key="5">
    <source>
        <dbReference type="ARBA" id="ARBA00023163"/>
    </source>
</evidence>
<evidence type="ECO:0000256" key="4">
    <source>
        <dbReference type="ARBA" id="ARBA00023125"/>
    </source>
</evidence>
<proteinExistence type="inferred from homology"/>
<dbReference type="PROSITE" id="PS00715">
    <property type="entry name" value="SIGMA70_1"/>
    <property type="match status" value="1"/>
</dbReference>
<dbReference type="SUPFAM" id="SSF88946">
    <property type="entry name" value="Sigma2 domain of RNA polymerase sigma factors"/>
    <property type="match status" value="1"/>
</dbReference>
<evidence type="ECO:0000256" key="3">
    <source>
        <dbReference type="ARBA" id="ARBA00023082"/>
    </source>
</evidence>
<dbReference type="Gene3D" id="1.10.10.10">
    <property type="entry name" value="Winged helix-like DNA-binding domain superfamily/Winged helix DNA-binding domain"/>
    <property type="match status" value="1"/>
</dbReference>
<dbReference type="InterPro" id="IPR013324">
    <property type="entry name" value="RNA_pol_sigma_r3/r4-like"/>
</dbReference>
<keyword evidence="2" id="KW-0805">Transcription regulation</keyword>
<dbReference type="EMBL" id="CAADRM010000095">
    <property type="protein sequence ID" value="VFU14812.1"/>
    <property type="molecule type" value="Genomic_DNA"/>
</dbReference>
<keyword evidence="3" id="KW-0731">Sigma factor</keyword>
<dbReference type="InterPro" id="IPR036388">
    <property type="entry name" value="WH-like_DNA-bd_sf"/>
</dbReference>
<dbReference type="PANTHER" id="PTHR30376">
    <property type="entry name" value="SIGMA FACTOR RPOH HEAT SHOCK RELATED"/>
    <property type="match status" value="1"/>
</dbReference>
<dbReference type="Gene3D" id="1.20.120.1810">
    <property type="match status" value="1"/>
</dbReference>
<gene>
    <name evidence="8" type="primary">rpoH</name>
    <name evidence="8" type="ORF">SCFA_320009</name>
</gene>
<dbReference type="GO" id="GO:0003677">
    <property type="term" value="F:DNA binding"/>
    <property type="evidence" value="ECO:0007669"/>
    <property type="project" value="UniProtKB-KW"/>
</dbReference>
<organism evidence="8">
    <name type="scientific">anaerobic digester metagenome</name>
    <dbReference type="NCBI Taxonomy" id="1263854"/>
    <lineage>
        <taxon>unclassified sequences</taxon>
        <taxon>metagenomes</taxon>
        <taxon>ecological metagenomes</taxon>
    </lineage>
</organism>
<dbReference type="Pfam" id="PF00140">
    <property type="entry name" value="Sigma70_r1_2"/>
    <property type="match status" value="1"/>
</dbReference>
<dbReference type="Pfam" id="PF04545">
    <property type="entry name" value="Sigma70_r4"/>
    <property type="match status" value="1"/>
</dbReference>
<dbReference type="InterPro" id="IPR050813">
    <property type="entry name" value="Sigma-70_Factor"/>
</dbReference>
<keyword evidence="4" id="KW-0238">DNA-binding</keyword>
<dbReference type="InterPro" id="IPR014284">
    <property type="entry name" value="RNA_pol_sigma-70_dom"/>
</dbReference>
<dbReference type="InterPro" id="IPR007630">
    <property type="entry name" value="RNA_pol_sigma70_r4"/>
</dbReference>
<dbReference type="InterPro" id="IPR000943">
    <property type="entry name" value="RNA_pol_sigma70"/>
</dbReference>
<comment type="similarity">
    <text evidence="1">Belongs to the sigma-70 factor family.</text>
</comment>
<evidence type="ECO:0000313" key="8">
    <source>
        <dbReference type="EMBL" id="VFU14812.1"/>
    </source>
</evidence>
<evidence type="ECO:0000259" key="7">
    <source>
        <dbReference type="PROSITE" id="PS00716"/>
    </source>
</evidence>
<accession>A0A485M1X5</accession>
<feature type="domain" description="RNA polymerase sigma-70" evidence="7">
    <location>
        <begin position="199"/>
        <end position="225"/>
    </location>
</feature>